<proteinExistence type="predicted"/>
<evidence type="ECO:0000256" key="1">
    <source>
        <dbReference type="SAM" id="Phobius"/>
    </source>
</evidence>
<keyword evidence="1" id="KW-0812">Transmembrane</keyword>
<evidence type="ECO:0000313" key="3">
    <source>
        <dbReference type="Proteomes" id="UP000030016"/>
    </source>
</evidence>
<dbReference type="EMBL" id="JDRX01000025">
    <property type="protein sequence ID" value="KGN00987.1"/>
    <property type="molecule type" value="Genomic_DNA"/>
</dbReference>
<comment type="caution">
    <text evidence="2">The sequence shown here is derived from an EMBL/GenBank/DDBJ whole genome shotgun (WGS) entry which is preliminary data.</text>
</comment>
<feature type="transmembrane region" description="Helical" evidence="1">
    <location>
        <begin position="6"/>
        <end position="23"/>
    </location>
</feature>
<gene>
    <name evidence="2" type="ORF">Z969_09035</name>
</gene>
<dbReference type="InterPro" id="IPR014198">
    <property type="entry name" value="Spore_III_AB"/>
</dbReference>
<keyword evidence="1" id="KW-1133">Transmembrane helix</keyword>
<dbReference type="Proteomes" id="UP000030016">
    <property type="component" value="Unassembled WGS sequence"/>
</dbReference>
<protein>
    <submittedName>
        <fullName evidence="2">Stage III sporulation protein AB</fullName>
    </submittedName>
</protein>
<accession>A0AA88ZL77</accession>
<dbReference type="PIRSF" id="PIRSF021435">
    <property type="entry name" value="SpoIIIAB"/>
    <property type="match status" value="1"/>
</dbReference>
<organism evidence="2 3">
    <name type="scientific">Clostridium novyi A str. 4570</name>
    <dbReference type="NCBI Taxonomy" id="1444290"/>
    <lineage>
        <taxon>Bacteria</taxon>
        <taxon>Bacillati</taxon>
        <taxon>Bacillota</taxon>
        <taxon>Clostridia</taxon>
        <taxon>Eubacteriales</taxon>
        <taxon>Clostridiaceae</taxon>
        <taxon>Clostridium</taxon>
    </lineage>
</organism>
<dbReference type="RefSeq" id="WP_039250528.1">
    <property type="nucleotide sequence ID" value="NZ_JDRX01000025.1"/>
</dbReference>
<keyword evidence="1" id="KW-0472">Membrane</keyword>
<reference evidence="2 3" key="1">
    <citation type="submission" date="2014-01" db="EMBL/GenBank/DDBJ databases">
        <title>Plasmidome dynamics in the species complex Clostridium novyi sensu lato converts strains of independent lineages into distinctly different pathogens.</title>
        <authorList>
            <person name="Skarin H."/>
            <person name="Segerman B."/>
        </authorList>
    </citation>
    <scope>NUCLEOTIDE SEQUENCE [LARGE SCALE GENOMIC DNA]</scope>
    <source>
        <strain evidence="2 3">4570</strain>
    </source>
</reference>
<dbReference type="Pfam" id="PF09548">
    <property type="entry name" value="Spore_III_AB"/>
    <property type="match status" value="1"/>
</dbReference>
<evidence type="ECO:0000313" key="2">
    <source>
        <dbReference type="EMBL" id="KGN00987.1"/>
    </source>
</evidence>
<name>A0AA88ZL77_CLONO</name>
<feature type="transmembrane region" description="Helical" evidence="1">
    <location>
        <begin position="156"/>
        <end position="172"/>
    </location>
</feature>
<sequence length="173" mass="19871">MYFKILGSILVLLSSTLLGFIYGENLKRRFLQLEEIEQALYQLKNEIVYTHNSLPDIFMSVGSKGTKPIGDIFKRVSSLLYEHEVESVHEGFKKALNENKKQLNLKKYDIDILLNLSKSLGESDIEGQQNILTLTIRNIESQLDSAKNVMEKNIKMYRYLGFSFGAILVIMML</sequence>
<dbReference type="AlphaFoldDB" id="A0AA88ZL77"/>
<dbReference type="NCBIfam" id="TIGR02833">
    <property type="entry name" value="spore_III_AB"/>
    <property type="match status" value="1"/>
</dbReference>